<dbReference type="InterPro" id="IPR013088">
    <property type="entry name" value="Znf_NHR/GATA"/>
</dbReference>
<dbReference type="EMBL" id="JAULJE010000009">
    <property type="protein sequence ID" value="KAK1339285.1"/>
    <property type="molecule type" value="Genomic_DNA"/>
</dbReference>
<feature type="compositionally biased region" description="Basic and acidic residues" evidence="16">
    <location>
        <begin position="80"/>
        <end position="92"/>
    </location>
</feature>
<keyword evidence="7" id="KW-0862">Zinc</keyword>
<keyword evidence="5" id="KW-0479">Metal-binding</keyword>
<dbReference type="InterPro" id="IPR021064">
    <property type="entry name" value="ER-beta-like_N"/>
</dbReference>
<dbReference type="GO" id="GO:0005496">
    <property type="term" value="F:steroid binding"/>
    <property type="evidence" value="ECO:0007669"/>
    <property type="project" value="UniProtKB-KW"/>
</dbReference>
<organism evidence="19 20">
    <name type="scientific">Cnephaeus nilssonii</name>
    <name type="common">Northern bat</name>
    <name type="synonym">Eptesicus nilssonii</name>
    <dbReference type="NCBI Taxonomy" id="3371016"/>
    <lineage>
        <taxon>Eukaryota</taxon>
        <taxon>Metazoa</taxon>
        <taxon>Chordata</taxon>
        <taxon>Craniata</taxon>
        <taxon>Vertebrata</taxon>
        <taxon>Euteleostomi</taxon>
        <taxon>Mammalia</taxon>
        <taxon>Eutheria</taxon>
        <taxon>Laurasiatheria</taxon>
        <taxon>Chiroptera</taxon>
        <taxon>Yangochiroptera</taxon>
        <taxon>Vespertilionidae</taxon>
        <taxon>Cnephaeus</taxon>
    </lineage>
</organism>
<feature type="region of interest" description="Disordered" evidence="16">
    <location>
        <begin position="680"/>
        <end position="699"/>
    </location>
</feature>
<dbReference type="InterPro" id="IPR050200">
    <property type="entry name" value="Nuclear_hormone_rcpt_NR3"/>
</dbReference>
<dbReference type="SUPFAM" id="SSF48508">
    <property type="entry name" value="Nuclear receptor ligand-binding domain"/>
    <property type="match status" value="1"/>
</dbReference>
<evidence type="ECO:0000256" key="6">
    <source>
        <dbReference type="ARBA" id="ARBA00022771"/>
    </source>
</evidence>
<evidence type="ECO:0000256" key="11">
    <source>
        <dbReference type="ARBA" id="ARBA00023159"/>
    </source>
</evidence>
<feature type="region of interest" description="Disordered" evidence="16">
    <location>
        <begin position="46"/>
        <end position="114"/>
    </location>
</feature>
<proteinExistence type="inferred from homology"/>
<evidence type="ECO:0000256" key="2">
    <source>
        <dbReference type="ARBA" id="ARBA00005413"/>
    </source>
</evidence>
<dbReference type="InterPro" id="IPR001723">
    <property type="entry name" value="Nuclear_hrmn_rcpt"/>
</dbReference>
<sequence length="699" mass="76473">MQAAHWCPRPGKLLPQAFLALGSPHPASLLPITGADPQWFPAIGAGSPLVPKARKASAPGTPGTPGRGGRGRPRPPRCPIDTRDPREGREGPGHAPLVADRPGTPGRGGRGRPLGTAILIFSTADMPPGVPPPASCRPNRGHSGASIPAQETETIIMSLCGSSHKEFSQMLPIQDMDIKNSPSSLNSPASYNCNQSILPLEHGPIYIPSSYVESHHEYSAMTFYSPAVMNYSIPSSVNNSEGRPGRQTASPNMLWPTPGHLSPLAIHCQSSVLYAETQKSPWCEARSLEHTLPLNRETLKRKVSGSSCASPVTSPSSKRDAHVCAVCSDYASGYHYGVWSCEGCKAFFKRSIQGHNDYICPATNQCTIDKNRRKSCQACRLRKCYEVGMVKCGSRRERCGYRLVRRQKSSDEQLHCLNTAKKNGHVSRVKELLLSALSPEQLVLTLLEAEPPNVLVSRPSAPFTEASMMMSLTKLADKELVHMIGWAKKIPLSLYDQVRLLENCWMEVLMVGLMWRSIDHPGKLIFAPDLVLDRDEGKCVEGILEIFDMLLATTSRFRELKLQHNEYLCVKAMILLNSSMYPLAAATQEAESSRKLTHLLNAVTDALVWVIAKSGIPSQQQSVRLANLLMLLSHVRHASNKGMEHLLSMKCKNVVPVYDLLLEMLNAHTLHGCKSLVTGSECSPAEKSKSKEGSQSPSQ</sequence>
<keyword evidence="14" id="KW-0539">Nucleus</keyword>
<keyword evidence="11" id="KW-0010">Activator</keyword>
<dbReference type="GO" id="GO:0043565">
    <property type="term" value="F:sequence-specific DNA binding"/>
    <property type="evidence" value="ECO:0007669"/>
    <property type="project" value="InterPro"/>
</dbReference>
<dbReference type="PRINTS" id="PR00398">
    <property type="entry name" value="STRDHORMONER"/>
</dbReference>
<evidence type="ECO:0000259" key="17">
    <source>
        <dbReference type="PROSITE" id="PS51030"/>
    </source>
</evidence>
<evidence type="ECO:0000256" key="16">
    <source>
        <dbReference type="SAM" id="MobiDB-lite"/>
    </source>
</evidence>
<evidence type="ECO:0000256" key="10">
    <source>
        <dbReference type="ARBA" id="ARBA00023125"/>
    </source>
</evidence>
<dbReference type="Proteomes" id="UP001177744">
    <property type="component" value="Unassembled WGS sequence"/>
</dbReference>
<comment type="subcellular location">
    <subcellularLocation>
        <location evidence="1">Nucleus</location>
    </subcellularLocation>
</comment>
<evidence type="ECO:0000256" key="9">
    <source>
        <dbReference type="ARBA" id="ARBA00023121"/>
    </source>
</evidence>
<protein>
    <recommendedName>
        <fullName evidence="3">Estrogen receptor beta</fullName>
    </recommendedName>
    <alternativeName>
        <fullName evidence="15">Nuclear receptor subfamily 3 group A member 2</fullName>
    </alternativeName>
</protein>
<dbReference type="CDD" id="cd07171">
    <property type="entry name" value="NR_DBD_ER"/>
    <property type="match status" value="1"/>
</dbReference>
<keyword evidence="4" id="KW-0754">Steroid-binding</keyword>
<dbReference type="SMART" id="SM00430">
    <property type="entry name" value="HOLI"/>
    <property type="match status" value="1"/>
</dbReference>
<accession>A0AA40LN88</accession>
<evidence type="ECO:0000256" key="8">
    <source>
        <dbReference type="ARBA" id="ARBA00023015"/>
    </source>
</evidence>
<keyword evidence="8" id="KW-0805">Transcription regulation</keyword>
<dbReference type="PIRSF" id="PIRSF500102">
    <property type="entry name" value="ER-b"/>
    <property type="match status" value="1"/>
</dbReference>
<evidence type="ECO:0000256" key="15">
    <source>
        <dbReference type="ARBA" id="ARBA00032420"/>
    </source>
</evidence>
<dbReference type="FunFam" id="1.10.565.10:FF:000010">
    <property type="entry name" value="Estrogen receptor"/>
    <property type="match status" value="1"/>
</dbReference>
<evidence type="ECO:0000256" key="4">
    <source>
        <dbReference type="ARBA" id="ARBA00022665"/>
    </source>
</evidence>
<keyword evidence="9" id="KW-0446">Lipid-binding</keyword>
<dbReference type="InterPro" id="IPR000536">
    <property type="entry name" value="Nucl_hrmn_rcpt_lig-bd"/>
</dbReference>
<dbReference type="FunFam" id="3.30.50.10:FF:000014">
    <property type="entry name" value="Estrogen receptor beta"/>
    <property type="match status" value="1"/>
</dbReference>
<comment type="caution">
    <text evidence="19">The sequence shown here is derived from an EMBL/GenBank/DDBJ whole genome shotgun (WGS) entry which is preliminary data.</text>
</comment>
<comment type="similarity">
    <text evidence="2">Belongs to the nuclear hormone receptor family. NR3 subfamily.</text>
</comment>
<dbReference type="PROSITE" id="PS51030">
    <property type="entry name" value="NUCLEAR_REC_DBD_2"/>
    <property type="match status" value="1"/>
</dbReference>
<dbReference type="InterPro" id="IPR001628">
    <property type="entry name" value="Znf_hrmn_rcpt"/>
</dbReference>
<dbReference type="PRINTS" id="PR00047">
    <property type="entry name" value="STROIDFINGER"/>
</dbReference>
<dbReference type="CDD" id="cd06949">
    <property type="entry name" value="NR_LBD_ER"/>
    <property type="match status" value="1"/>
</dbReference>
<keyword evidence="10" id="KW-0238">DNA-binding</keyword>
<dbReference type="SMART" id="SM00399">
    <property type="entry name" value="ZnF_C4"/>
    <property type="match status" value="1"/>
</dbReference>
<dbReference type="GO" id="GO:0008270">
    <property type="term" value="F:zinc ion binding"/>
    <property type="evidence" value="ECO:0007669"/>
    <property type="project" value="UniProtKB-KW"/>
</dbReference>
<name>A0AA40LN88_CNENI</name>
<dbReference type="PIRSF" id="PIRSF002527">
    <property type="entry name" value="ER-like_NR"/>
    <property type="match status" value="1"/>
</dbReference>
<gene>
    <name evidence="19" type="ORF">QTO34_019966</name>
</gene>
<feature type="domain" description="Nuclear receptor" evidence="17">
    <location>
        <begin position="321"/>
        <end position="396"/>
    </location>
</feature>
<keyword evidence="6" id="KW-0863">Zinc-finger</keyword>
<dbReference type="Pfam" id="PF12497">
    <property type="entry name" value="ERbeta_N"/>
    <property type="match status" value="1"/>
</dbReference>
<dbReference type="InterPro" id="IPR028355">
    <property type="entry name" value="ER-beta/gamma"/>
</dbReference>
<dbReference type="SUPFAM" id="SSF57716">
    <property type="entry name" value="Glucocorticoid receptor-like (DNA-binding domain)"/>
    <property type="match status" value="1"/>
</dbReference>
<dbReference type="Pfam" id="PF00105">
    <property type="entry name" value="zf-C4"/>
    <property type="match status" value="1"/>
</dbReference>
<keyword evidence="13" id="KW-0675">Receptor</keyword>
<keyword evidence="12" id="KW-0804">Transcription</keyword>
<dbReference type="AlphaFoldDB" id="A0AA40LN88"/>
<evidence type="ECO:0000256" key="14">
    <source>
        <dbReference type="ARBA" id="ARBA00023242"/>
    </source>
</evidence>
<dbReference type="InterPro" id="IPR035500">
    <property type="entry name" value="NHR-like_dom_sf"/>
</dbReference>
<dbReference type="Gene3D" id="1.10.565.10">
    <property type="entry name" value="Retinoid X Receptor"/>
    <property type="match status" value="1"/>
</dbReference>
<evidence type="ECO:0000256" key="1">
    <source>
        <dbReference type="ARBA" id="ARBA00004123"/>
    </source>
</evidence>
<evidence type="ECO:0000256" key="7">
    <source>
        <dbReference type="ARBA" id="ARBA00022833"/>
    </source>
</evidence>
<reference evidence="19" key="1">
    <citation type="submission" date="2023-06" db="EMBL/GenBank/DDBJ databases">
        <title>Reference genome for the Northern bat (Eptesicus nilssonii), a most northern bat species.</title>
        <authorList>
            <person name="Laine V.N."/>
            <person name="Pulliainen A.T."/>
            <person name="Lilley T.M."/>
        </authorList>
    </citation>
    <scope>NUCLEOTIDE SEQUENCE</scope>
    <source>
        <strain evidence="19">BLF_Eptnil</strain>
        <tissue evidence="19">Kidney</tissue>
    </source>
</reference>
<dbReference type="InterPro" id="IPR024178">
    <property type="entry name" value="Est_rcpt/est-rel_rcp"/>
</dbReference>
<dbReference type="PROSITE" id="PS51843">
    <property type="entry name" value="NR_LBD"/>
    <property type="match status" value="1"/>
</dbReference>
<keyword evidence="20" id="KW-1185">Reference proteome</keyword>
<evidence type="ECO:0000313" key="19">
    <source>
        <dbReference type="EMBL" id="KAK1339285.1"/>
    </source>
</evidence>
<dbReference type="PANTHER" id="PTHR48092">
    <property type="entry name" value="KNIRPS-RELATED PROTEIN-RELATED"/>
    <property type="match status" value="1"/>
</dbReference>
<dbReference type="Gene3D" id="3.30.50.10">
    <property type="entry name" value="Erythroid Transcription Factor GATA-1, subunit A"/>
    <property type="match status" value="1"/>
</dbReference>
<evidence type="ECO:0000313" key="20">
    <source>
        <dbReference type="Proteomes" id="UP001177744"/>
    </source>
</evidence>
<evidence type="ECO:0000256" key="3">
    <source>
        <dbReference type="ARBA" id="ARBA00014904"/>
    </source>
</evidence>
<evidence type="ECO:0000256" key="13">
    <source>
        <dbReference type="ARBA" id="ARBA00023170"/>
    </source>
</evidence>
<dbReference type="Pfam" id="PF00104">
    <property type="entry name" value="Hormone_recep"/>
    <property type="match status" value="1"/>
</dbReference>
<dbReference type="GO" id="GO:0005634">
    <property type="term" value="C:nucleus"/>
    <property type="evidence" value="ECO:0007669"/>
    <property type="project" value="UniProtKB-SubCell"/>
</dbReference>
<dbReference type="GO" id="GO:0030284">
    <property type="term" value="F:nuclear estrogen receptor activity"/>
    <property type="evidence" value="ECO:0007669"/>
    <property type="project" value="InterPro"/>
</dbReference>
<feature type="domain" description="NR LBD" evidence="18">
    <location>
        <begin position="438"/>
        <end position="668"/>
    </location>
</feature>
<evidence type="ECO:0000256" key="12">
    <source>
        <dbReference type="ARBA" id="ARBA00023163"/>
    </source>
</evidence>
<dbReference type="PROSITE" id="PS00031">
    <property type="entry name" value="NUCLEAR_REC_DBD_1"/>
    <property type="match status" value="1"/>
</dbReference>
<dbReference type="GO" id="GO:0071392">
    <property type="term" value="P:cellular response to estradiol stimulus"/>
    <property type="evidence" value="ECO:0007669"/>
    <property type="project" value="InterPro"/>
</dbReference>
<evidence type="ECO:0000256" key="5">
    <source>
        <dbReference type="ARBA" id="ARBA00022723"/>
    </source>
</evidence>
<dbReference type="GO" id="GO:0030520">
    <property type="term" value="P:estrogen receptor signaling pathway"/>
    <property type="evidence" value="ECO:0007669"/>
    <property type="project" value="InterPro"/>
</dbReference>
<evidence type="ECO:0000259" key="18">
    <source>
        <dbReference type="PROSITE" id="PS51843"/>
    </source>
</evidence>